<feature type="chain" id="PRO_5004719679" evidence="1">
    <location>
        <begin position="18"/>
        <end position="145"/>
    </location>
</feature>
<dbReference type="KEGG" id="lgi:LOTGIDRAFT_233871"/>
<evidence type="ECO:0000256" key="1">
    <source>
        <dbReference type="SAM" id="SignalP"/>
    </source>
</evidence>
<evidence type="ECO:0000313" key="2">
    <source>
        <dbReference type="EMBL" id="ESO90399.1"/>
    </source>
</evidence>
<dbReference type="GeneID" id="20249386"/>
<dbReference type="Proteomes" id="UP000030746">
    <property type="component" value="Unassembled WGS sequence"/>
</dbReference>
<proteinExistence type="predicted"/>
<dbReference type="AlphaFoldDB" id="V4BNI2"/>
<name>V4BNI2_LOTGI</name>
<protein>
    <submittedName>
        <fullName evidence="2">Uncharacterized protein</fullName>
    </submittedName>
</protein>
<reference evidence="2 3" key="1">
    <citation type="journal article" date="2013" name="Nature">
        <title>Insights into bilaterian evolution from three spiralian genomes.</title>
        <authorList>
            <person name="Simakov O."/>
            <person name="Marletaz F."/>
            <person name="Cho S.J."/>
            <person name="Edsinger-Gonzales E."/>
            <person name="Havlak P."/>
            <person name="Hellsten U."/>
            <person name="Kuo D.H."/>
            <person name="Larsson T."/>
            <person name="Lv J."/>
            <person name="Arendt D."/>
            <person name="Savage R."/>
            <person name="Osoegawa K."/>
            <person name="de Jong P."/>
            <person name="Grimwood J."/>
            <person name="Chapman J.A."/>
            <person name="Shapiro H."/>
            <person name="Aerts A."/>
            <person name="Otillar R.P."/>
            <person name="Terry A.Y."/>
            <person name="Boore J.L."/>
            <person name="Grigoriev I.V."/>
            <person name="Lindberg D.R."/>
            <person name="Seaver E.C."/>
            <person name="Weisblat D.A."/>
            <person name="Putnam N.H."/>
            <person name="Rokhsar D.S."/>
        </authorList>
    </citation>
    <scope>NUCLEOTIDE SEQUENCE [LARGE SCALE GENOMIC DNA]</scope>
</reference>
<organism evidence="2 3">
    <name type="scientific">Lottia gigantea</name>
    <name type="common">Giant owl limpet</name>
    <dbReference type="NCBI Taxonomy" id="225164"/>
    <lineage>
        <taxon>Eukaryota</taxon>
        <taxon>Metazoa</taxon>
        <taxon>Spiralia</taxon>
        <taxon>Lophotrochozoa</taxon>
        <taxon>Mollusca</taxon>
        <taxon>Gastropoda</taxon>
        <taxon>Patellogastropoda</taxon>
        <taxon>Lottioidea</taxon>
        <taxon>Lottiidae</taxon>
        <taxon>Lottia</taxon>
    </lineage>
</organism>
<dbReference type="HOGENOM" id="CLU_1789051_0_0_1"/>
<feature type="signal peptide" evidence="1">
    <location>
        <begin position="1"/>
        <end position="17"/>
    </location>
</feature>
<sequence>MRILIVVISCLAAVSHAQIGRTLGRRVGVRRMLTPFGALPVPVVKEYVGVPVANRLLSRPSPIQYASNGIGYNRAMLADQYDPQGSFEGGYPGQFNGGIQQFPGQLNGRFGNGGYYNGYDPTEMAVDTPDYIERRRQRAGQSHLY</sequence>
<accession>V4BNI2</accession>
<dbReference type="CTD" id="20249386"/>
<dbReference type="EMBL" id="KB202444">
    <property type="protein sequence ID" value="ESO90399.1"/>
    <property type="molecule type" value="Genomic_DNA"/>
</dbReference>
<evidence type="ECO:0000313" key="3">
    <source>
        <dbReference type="Proteomes" id="UP000030746"/>
    </source>
</evidence>
<gene>
    <name evidence="2" type="ORF">LOTGIDRAFT_233871</name>
</gene>
<keyword evidence="3" id="KW-1185">Reference proteome</keyword>
<keyword evidence="1" id="KW-0732">Signal</keyword>
<dbReference type="RefSeq" id="XP_009059068.1">
    <property type="nucleotide sequence ID" value="XM_009060820.1"/>
</dbReference>